<keyword evidence="1" id="KW-0812">Transmembrane</keyword>
<proteinExistence type="predicted"/>
<keyword evidence="1" id="KW-1133">Transmembrane helix</keyword>
<accession>A0A1W2GZ71</accession>
<protein>
    <submittedName>
        <fullName evidence="2">Uncharacterized protein</fullName>
    </submittedName>
</protein>
<keyword evidence="1" id="KW-0472">Membrane</keyword>
<dbReference type="AlphaFoldDB" id="A0A1W2GZ71"/>
<evidence type="ECO:0000256" key="1">
    <source>
        <dbReference type="SAM" id="Phobius"/>
    </source>
</evidence>
<gene>
    <name evidence="2" type="ORF">SAMN00777080_0546</name>
</gene>
<organism evidence="2 3">
    <name type="scientific">Aquiflexum balticum DSM 16537</name>
    <dbReference type="NCBI Taxonomy" id="758820"/>
    <lineage>
        <taxon>Bacteria</taxon>
        <taxon>Pseudomonadati</taxon>
        <taxon>Bacteroidota</taxon>
        <taxon>Cytophagia</taxon>
        <taxon>Cytophagales</taxon>
        <taxon>Cyclobacteriaceae</taxon>
        <taxon>Aquiflexum</taxon>
    </lineage>
</organism>
<name>A0A1W2GZ71_9BACT</name>
<sequence>MLNSPYVILKTNYAPFFLIALILMHLYINLFSKNNLAKEMDY</sequence>
<reference evidence="3" key="1">
    <citation type="submission" date="2017-04" db="EMBL/GenBank/DDBJ databases">
        <authorList>
            <person name="Varghese N."/>
            <person name="Submissions S."/>
        </authorList>
    </citation>
    <scope>NUCLEOTIDE SEQUENCE [LARGE SCALE GENOMIC DNA]</scope>
    <source>
        <strain evidence="3">DSM 16537</strain>
    </source>
</reference>
<dbReference type="EMBL" id="LT838813">
    <property type="protein sequence ID" value="SMD42010.1"/>
    <property type="molecule type" value="Genomic_DNA"/>
</dbReference>
<feature type="transmembrane region" description="Helical" evidence="1">
    <location>
        <begin position="12"/>
        <end position="30"/>
    </location>
</feature>
<evidence type="ECO:0000313" key="3">
    <source>
        <dbReference type="Proteomes" id="UP000192333"/>
    </source>
</evidence>
<evidence type="ECO:0000313" key="2">
    <source>
        <dbReference type="EMBL" id="SMD42010.1"/>
    </source>
</evidence>
<dbReference type="Proteomes" id="UP000192333">
    <property type="component" value="Chromosome I"/>
</dbReference>
<keyword evidence="3" id="KW-1185">Reference proteome</keyword>